<dbReference type="PANTHER" id="PTHR34061">
    <property type="entry name" value="PROTEIN, PUTATIVE-RELATED"/>
    <property type="match status" value="1"/>
</dbReference>
<evidence type="ECO:0000313" key="3">
    <source>
        <dbReference type="Proteomes" id="UP001346149"/>
    </source>
</evidence>
<protein>
    <submittedName>
        <fullName evidence="2">Uncharacterized protein</fullName>
    </submittedName>
</protein>
<sequence length="118" mass="12195">MAATTTSTTCTTLFSFRSNSTSSGSVHKDRGGGLPSCSRLDGVAAWLINGVGAAFFASLERFSCIRIATEDDSVEEGNSLIYNDGNLRPEGAGGGIDGMSRRKKGNKKGGATPLETDG</sequence>
<keyword evidence="3" id="KW-1185">Reference proteome</keyword>
<accession>A0AAN7QZD0</accession>
<dbReference type="AlphaFoldDB" id="A0AAN7QZD0"/>
<evidence type="ECO:0000256" key="1">
    <source>
        <dbReference type="SAM" id="MobiDB-lite"/>
    </source>
</evidence>
<dbReference type="EMBL" id="JAXQNO010000016">
    <property type="protein sequence ID" value="KAK4782236.1"/>
    <property type="molecule type" value="Genomic_DNA"/>
</dbReference>
<proteinExistence type="predicted"/>
<gene>
    <name evidence="2" type="ORF">SAY86_016338</name>
</gene>
<feature type="region of interest" description="Disordered" evidence="1">
    <location>
        <begin position="80"/>
        <end position="118"/>
    </location>
</feature>
<organism evidence="2 3">
    <name type="scientific">Trapa natans</name>
    <name type="common">Water chestnut</name>
    <dbReference type="NCBI Taxonomy" id="22666"/>
    <lineage>
        <taxon>Eukaryota</taxon>
        <taxon>Viridiplantae</taxon>
        <taxon>Streptophyta</taxon>
        <taxon>Embryophyta</taxon>
        <taxon>Tracheophyta</taxon>
        <taxon>Spermatophyta</taxon>
        <taxon>Magnoliopsida</taxon>
        <taxon>eudicotyledons</taxon>
        <taxon>Gunneridae</taxon>
        <taxon>Pentapetalae</taxon>
        <taxon>rosids</taxon>
        <taxon>malvids</taxon>
        <taxon>Myrtales</taxon>
        <taxon>Lythraceae</taxon>
        <taxon>Trapa</taxon>
    </lineage>
</organism>
<reference evidence="2 3" key="1">
    <citation type="journal article" date="2023" name="Hortic Res">
        <title>Pangenome of water caltrop reveals structural variations and asymmetric subgenome divergence after allopolyploidization.</title>
        <authorList>
            <person name="Zhang X."/>
            <person name="Chen Y."/>
            <person name="Wang L."/>
            <person name="Yuan Y."/>
            <person name="Fang M."/>
            <person name="Shi L."/>
            <person name="Lu R."/>
            <person name="Comes H.P."/>
            <person name="Ma Y."/>
            <person name="Chen Y."/>
            <person name="Huang G."/>
            <person name="Zhou Y."/>
            <person name="Zheng Z."/>
            <person name="Qiu Y."/>
        </authorList>
    </citation>
    <scope>NUCLEOTIDE SEQUENCE [LARGE SCALE GENOMIC DNA]</scope>
    <source>
        <strain evidence="2">F231</strain>
    </source>
</reference>
<dbReference type="Proteomes" id="UP001346149">
    <property type="component" value="Unassembled WGS sequence"/>
</dbReference>
<evidence type="ECO:0000313" key="2">
    <source>
        <dbReference type="EMBL" id="KAK4782236.1"/>
    </source>
</evidence>
<comment type="caution">
    <text evidence="2">The sequence shown here is derived from an EMBL/GenBank/DDBJ whole genome shotgun (WGS) entry which is preliminary data.</text>
</comment>
<name>A0AAN7QZD0_TRANT</name>
<dbReference type="PANTHER" id="PTHR34061:SF2">
    <property type="entry name" value="PROTEIN, PUTATIVE-RELATED"/>
    <property type="match status" value="1"/>
</dbReference>